<gene>
    <name evidence="1" type="ORF">TraAM80_08483</name>
</gene>
<dbReference type="EMBL" id="MKGL01000422">
    <property type="protein sequence ID" value="RNE98951.1"/>
    <property type="molecule type" value="Genomic_DNA"/>
</dbReference>
<dbReference type="AlphaFoldDB" id="A0A422N0G3"/>
<dbReference type="GeneID" id="40332416"/>
<reference evidence="1 2" key="1">
    <citation type="journal article" date="2018" name="BMC Genomics">
        <title>Genomic comparison of Trypanosoma conorhini and Trypanosoma rangeli to Trypanosoma cruzi strains of high and low virulence.</title>
        <authorList>
            <person name="Bradwell K.R."/>
            <person name="Koparde V.N."/>
            <person name="Matveyev A.V."/>
            <person name="Serrano M.G."/>
            <person name="Alves J.M."/>
            <person name="Parikh H."/>
            <person name="Huang B."/>
            <person name="Lee V."/>
            <person name="Espinosa-Alvarez O."/>
            <person name="Ortiz P.A."/>
            <person name="Costa-Martins A.G."/>
            <person name="Teixeira M.M."/>
            <person name="Buck G.A."/>
        </authorList>
    </citation>
    <scope>NUCLEOTIDE SEQUENCE [LARGE SCALE GENOMIC DNA]</scope>
    <source>
        <strain evidence="1 2">AM80</strain>
    </source>
</reference>
<evidence type="ECO:0000313" key="2">
    <source>
        <dbReference type="Proteomes" id="UP000283634"/>
    </source>
</evidence>
<dbReference type="Proteomes" id="UP000283634">
    <property type="component" value="Unassembled WGS sequence"/>
</dbReference>
<proteinExistence type="predicted"/>
<comment type="caution">
    <text evidence="1">The sequence shown here is derived from an EMBL/GenBank/DDBJ whole genome shotgun (WGS) entry which is preliminary data.</text>
</comment>
<sequence length="121" mass="13521">MPVALKKYVTEAEAHIAMDEITHALSFLQLVVWPLMQAVGVDKVVPGSTRVYRPRLGKGVTRGSHNPKGSKWCGGILTPPRLRRGGDWGWRRAQNGRLAPKKKYILYEEVMLGSITTAKRL</sequence>
<name>A0A422N0G3_TRYRA</name>
<keyword evidence="1" id="KW-0378">Hydrolase</keyword>
<keyword evidence="1" id="KW-0645">Protease</keyword>
<organism evidence="1 2">
    <name type="scientific">Trypanosoma rangeli</name>
    <dbReference type="NCBI Taxonomy" id="5698"/>
    <lineage>
        <taxon>Eukaryota</taxon>
        <taxon>Discoba</taxon>
        <taxon>Euglenozoa</taxon>
        <taxon>Kinetoplastea</taxon>
        <taxon>Metakinetoplastina</taxon>
        <taxon>Trypanosomatida</taxon>
        <taxon>Trypanosomatidae</taxon>
        <taxon>Trypanosoma</taxon>
        <taxon>Herpetosoma</taxon>
    </lineage>
</organism>
<keyword evidence="2" id="KW-1185">Reference proteome</keyword>
<accession>A0A422N0G3</accession>
<dbReference type="GO" id="GO:0008233">
    <property type="term" value="F:peptidase activity"/>
    <property type="evidence" value="ECO:0007669"/>
    <property type="project" value="UniProtKB-KW"/>
</dbReference>
<dbReference type="GO" id="GO:0006508">
    <property type="term" value="P:proteolysis"/>
    <property type="evidence" value="ECO:0007669"/>
    <property type="project" value="UniProtKB-KW"/>
</dbReference>
<evidence type="ECO:0000313" key="1">
    <source>
        <dbReference type="EMBL" id="RNE98951.1"/>
    </source>
</evidence>
<protein>
    <submittedName>
        <fullName evidence="1">Surface protease GP63</fullName>
    </submittedName>
</protein>
<dbReference type="RefSeq" id="XP_029234921.1">
    <property type="nucleotide sequence ID" value="XM_029385233.1"/>
</dbReference>